<organism evidence="2 3">
    <name type="scientific">Pseudomonas fluorescens</name>
    <dbReference type="NCBI Taxonomy" id="294"/>
    <lineage>
        <taxon>Bacteria</taxon>
        <taxon>Pseudomonadati</taxon>
        <taxon>Pseudomonadota</taxon>
        <taxon>Gammaproteobacteria</taxon>
        <taxon>Pseudomonadales</taxon>
        <taxon>Pseudomonadaceae</taxon>
        <taxon>Pseudomonas</taxon>
    </lineage>
</organism>
<feature type="transmembrane region" description="Helical" evidence="1">
    <location>
        <begin position="20"/>
        <end position="39"/>
    </location>
</feature>
<dbReference type="AlphaFoldDB" id="A0A2T0IEC2"/>
<reference evidence="2 3" key="1">
    <citation type="submission" date="2018-03" db="EMBL/GenBank/DDBJ databases">
        <title>Blue discolouration in mozzarella cheese caused by Pseudomonas fluorescens.</title>
        <authorList>
            <person name="Chiesa F."/>
            <person name="Dalmasso A."/>
            <person name="Lomonaco S."/>
        </authorList>
    </citation>
    <scope>NUCLEOTIDE SEQUENCE [LARGE SCALE GENOMIC DNA]</scope>
    <source>
        <strain evidence="2 3">11293</strain>
    </source>
</reference>
<evidence type="ECO:0000256" key="1">
    <source>
        <dbReference type="SAM" id="Phobius"/>
    </source>
</evidence>
<keyword evidence="1" id="KW-0472">Membrane</keyword>
<gene>
    <name evidence="2" type="ORF">C7A10_06970</name>
</gene>
<keyword evidence="1" id="KW-0812">Transmembrane</keyword>
<evidence type="ECO:0000313" key="2">
    <source>
        <dbReference type="EMBL" id="PRW93675.1"/>
    </source>
</evidence>
<name>A0A2T0IEC2_PSEFL</name>
<keyword evidence="1" id="KW-1133">Transmembrane helix</keyword>
<accession>A0A2T0IEC2</accession>
<comment type="caution">
    <text evidence="2">The sequence shown here is derived from an EMBL/GenBank/DDBJ whole genome shotgun (WGS) entry which is preliminary data.</text>
</comment>
<evidence type="ECO:0000313" key="3">
    <source>
        <dbReference type="Proteomes" id="UP000239731"/>
    </source>
</evidence>
<protein>
    <submittedName>
        <fullName evidence="2">Uncharacterized protein</fullName>
    </submittedName>
</protein>
<sequence>MLAKNVNAHAGCLVQRGDCAFFASKLAPTVLALPLLLILRERHTDALWKMDTHRHSAGRLKLLAGRLRQRFTDFHPGNPG</sequence>
<proteinExistence type="predicted"/>
<dbReference type="Proteomes" id="UP000239731">
    <property type="component" value="Unassembled WGS sequence"/>
</dbReference>
<dbReference type="EMBL" id="PVUH01000004">
    <property type="protein sequence ID" value="PRW93675.1"/>
    <property type="molecule type" value="Genomic_DNA"/>
</dbReference>